<keyword evidence="4" id="KW-0807">Transducer</keyword>
<dbReference type="InterPro" id="IPR004089">
    <property type="entry name" value="MCPsignal_dom"/>
</dbReference>
<dbReference type="Pfam" id="PF08447">
    <property type="entry name" value="PAS_3"/>
    <property type="match status" value="1"/>
</dbReference>
<dbReference type="EMBL" id="MKIO01000024">
    <property type="protein sequence ID" value="OLP56105.1"/>
    <property type="molecule type" value="Genomic_DNA"/>
</dbReference>
<evidence type="ECO:0000256" key="3">
    <source>
        <dbReference type="ARBA" id="ARBA00029447"/>
    </source>
</evidence>
<comment type="subcellular location">
    <subcellularLocation>
        <location evidence="1">Membrane</location>
    </subcellularLocation>
</comment>
<evidence type="ECO:0000256" key="4">
    <source>
        <dbReference type="PROSITE-ProRule" id="PRU00284"/>
    </source>
</evidence>
<dbReference type="InterPro" id="IPR004090">
    <property type="entry name" value="Chemotax_Me-accpt_rcpt"/>
</dbReference>
<dbReference type="InterPro" id="IPR000014">
    <property type="entry name" value="PAS"/>
</dbReference>
<dbReference type="SUPFAM" id="SSF58104">
    <property type="entry name" value="Methyl-accepting chemotaxis protein (MCP) signaling domain"/>
    <property type="match status" value="1"/>
</dbReference>
<dbReference type="SMART" id="SM00283">
    <property type="entry name" value="MA"/>
    <property type="match status" value="1"/>
</dbReference>
<protein>
    <recommendedName>
        <fullName evidence="5">Methyl-accepting transducer domain-containing protein</fullName>
    </recommendedName>
</protein>
<accession>A0A1Q9ALD6</accession>
<dbReference type="GO" id="GO:0004888">
    <property type="term" value="F:transmembrane signaling receptor activity"/>
    <property type="evidence" value="ECO:0007669"/>
    <property type="project" value="InterPro"/>
</dbReference>
<dbReference type="RefSeq" id="WP_075634185.1">
    <property type="nucleotide sequence ID" value="NZ_MKIO01000024.1"/>
</dbReference>
<evidence type="ECO:0000259" key="5">
    <source>
        <dbReference type="PROSITE" id="PS50111"/>
    </source>
</evidence>
<dbReference type="GO" id="GO:0016020">
    <property type="term" value="C:membrane"/>
    <property type="evidence" value="ECO:0007669"/>
    <property type="project" value="UniProtKB-SubCell"/>
</dbReference>
<dbReference type="FunFam" id="1.10.287.950:FF:000001">
    <property type="entry name" value="Methyl-accepting chemotaxis sensory transducer"/>
    <property type="match status" value="1"/>
</dbReference>
<dbReference type="CDD" id="cd00130">
    <property type="entry name" value="PAS"/>
    <property type="match status" value="1"/>
</dbReference>
<comment type="similarity">
    <text evidence="3">Belongs to the methyl-accepting chemotaxis (MCP) protein family.</text>
</comment>
<dbReference type="CDD" id="cd11386">
    <property type="entry name" value="MCP_signal"/>
    <property type="match status" value="1"/>
</dbReference>
<dbReference type="Gene3D" id="3.30.450.20">
    <property type="entry name" value="PAS domain"/>
    <property type="match status" value="1"/>
</dbReference>
<dbReference type="PROSITE" id="PS50111">
    <property type="entry name" value="CHEMOTAXIS_TRANSDUC_2"/>
    <property type="match status" value="1"/>
</dbReference>
<dbReference type="PANTHER" id="PTHR43531:SF11">
    <property type="entry name" value="METHYL-ACCEPTING CHEMOTAXIS PROTEIN 3"/>
    <property type="match status" value="1"/>
</dbReference>
<sequence>MLSDAAGIGLWEALLHEGDAMHAKSQWTWSNEMRRIMGFSGLSDFPDVVQSWSDRLHPDDVAGTFAAFGASVTDKSGKTGYDVRYRLKCKDGQYRWFRATGGCRTLPDGRTVLACGSLMYIHDQVVLEESQRANSEADKLIFSALQAGLTALASGDFGHRIDQVPEKASSLKENFNRTAALLGGVIAGVNSTAGTIVDTSNQITHACDDLSRRTEQQAASVEQAAAAIEEITQAVSNTAQNAGRVSSLTTQARQATETSGTVVQDAIAAMAQIAGSSDQIGQIIGVIDEIAFQTNLLALNAGVEAARAGEAGRGFAVVAQEVRELAQRSAKAAKEIKTLISTSASQVKGGVDLVDRTGHVLGEIAGQIRDISSLIENIASSSREQSTALGEISSTISQIDQVTQQNAAMVEETTAASHNLVSEAGELMRSIAHVKIETAPSQTYRTARAA</sequence>
<evidence type="ECO:0000313" key="7">
    <source>
        <dbReference type="Proteomes" id="UP000186143"/>
    </source>
</evidence>
<name>A0A1Q9ALD6_9HYPH</name>
<dbReference type="Gene3D" id="1.10.287.950">
    <property type="entry name" value="Methyl-accepting chemotaxis protein"/>
    <property type="match status" value="1"/>
</dbReference>
<dbReference type="STRING" id="1672749.BJF92_20065"/>
<feature type="domain" description="Methyl-accepting transducer" evidence="5">
    <location>
        <begin position="192"/>
        <end position="421"/>
    </location>
</feature>
<reference evidence="6 7" key="1">
    <citation type="submission" date="2016-09" db="EMBL/GenBank/DDBJ databases">
        <title>Rhizobium sp. nov., a novel species isolated from the rice rhizosphere.</title>
        <authorList>
            <person name="Zhao J."/>
            <person name="Zhang X."/>
        </authorList>
    </citation>
    <scope>NUCLEOTIDE SEQUENCE [LARGE SCALE GENOMIC DNA]</scope>
    <source>
        <strain evidence="6 7">MH17</strain>
    </source>
</reference>
<dbReference type="InterPro" id="IPR051310">
    <property type="entry name" value="MCP_chemotaxis"/>
</dbReference>
<dbReference type="AlphaFoldDB" id="A0A1Q9ALD6"/>
<keyword evidence="2" id="KW-0145">Chemotaxis</keyword>
<dbReference type="GO" id="GO:0006935">
    <property type="term" value="P:chemotaxis"/>
    <property type="evidence" value="ECO:0007669"/>
    <property type="project" value="UniProtKB-KW"/>
</dbReference>
<organism evidence="6 7">
    <name type="scientific">Xaviernesmea rhizosphaerae</name>
    <dbReference type="NCBI Taxonomy" id="1672749"/>
    <lineage>
        <taxon>Bacteria</taxon>
        <taxon>Pseudomonadati</taxon>
        <taxon>Pseudomonadota</taxon>
        <taxon>Alphaproteobacteria</taxon>
        <taxon>Hyphomicrobiales</taxon>
        <taxon>Rhizobiaceae</taxon>
        <taxon>Rhizobium/Agrobacterium group</taxon>
        <taxon>Xaviernesmea</taxon>
    </lineage>
</organism>
<dbReference type="InterPro" id="IPR035965">
    <property type="entry name" value="PAS-like_dom_sf"/>
</dbReference>
<dbReference type="InterPro" id="IPR013655">
    <property type="entry name" value="PAS_fold_3"/>
</dbReference>
<dbReference type="SUPFAM" id="SSF55785">
    <property type="entry name" value="PYP-like sensor domain (PAS domain)"/>
    <property type="match status" value="1"/>
</dbReference>
<dbReference type="Pfam" id="PF00015">
    <property type="entry name" value="MCPsignal"/>
    <property type="match status" value="1"/>
</dbReference>
<evidence type="ECO:0000256" key="2">
    <source>
        <dbReference type="ARBA" id="ARBA00022500"/>
    </source>
</evidence>
<dbReference type="Proteomes" id="UP000186143">
    <property type="component" value="Unassembled WGS sequence"/>
</dbReference>
<evidence type="ECO:0000313" key="6">
    <source>
        <dbReference type="EMBL" id="OLP56105.1"/>
    </source>
</evidence>
<proteinExistence type="inferred from homology"/>
<dbReference type="PANTHER" id="PTHR43531">
    <property type="entry name" value="PROTEIN ICFG"/>
    <property type="match status" value="1"/>
</dbReference>
<gene>
    <name evidence="6" type="ORF">BJF92_20065</name>
</gene>
<dbReference type="GO" id="GO:0007165">
    <property type="term" value="P:signal transduction"/>
    <property type="evidence" value="ECO:0007669"/>
    <property type="project" value="UniProtKB-KW"/>
</dbReference>
<comment type="caution">
    <text evidence="6">The sequence shown here is derived from an EMBL/GenBank/DDBJ whole genome shotgun (WGS) entry which is preliminary data.</text>
</comment>
<evidence type="ECO:0000256" key="1">
    <source>
        <dbReference type="ARBA" id="ARBA00004370"/>
    </source>
</evidence>
<dbReference type="PRINTS" id="PR00260">
    <property type="entry name" value="CHEMTRNSDUCR"/>
</dbReference>
<dbReference type="OrthoDB" id="266313at2"/>